<accession>A0AAD4N0W4</accession>
<keyword evidence="2" id="KW-1185">Reference proteome</keyword>
<dbReference type="AlphaFoldDB" id="A0AAD4N0W4"/>
<evidence type="ECO:0000313" key="1">
    <source>
        <dbReference type="EMBL" id="KAI1710624.1"/>
    </source>
</evidence>
<protein>
    <submittedName>
        <fullName evidence="1">Uncharacterized protein</fullName>
    </submittedName>
</protein>
<organism evidence="1 2">
    <name type="scientific">Ditylenchus destructor</name>
    <dbReference type="NCBI Taxonomy" id="166010"/>
    <lineage>
        <taxon>Eukaryota</taxon>
        <taxon>Metazoa</taxon>
        <taxon>Ecdysozoa</taxon>
        <taxon>Nematoda</taxon>
        <taxon>Chromadorea</taxon>
        <taxon>Rhabditida</taxon>
        <taxon>Tylenchina</taxon>
        <taxon>Tylenchomorpha</taxon>
        <taxon>Sphaerularioidea</taxon>
        <taxon>Anguinidae</taxon>
        <taxon>Anguininae</taxon>
        <taxon>Ditylenchus</taxon>
    </lineage>
</organism>
<comment type="caution">
    <text evidence="1">The sequence shown here is derived from an EMBL/GenBank/DDBJ whole genome shotgun (WGS) entry which is preliminary data.</text>
</comment>
<dbReference type="EMBL" id="JAKKPZ010000025">
    <property type="protein sequence ID" value="KAI1710624.1"/>
    <property type="molecule type" value="Genomic_DNA"/>
</dbReference>
<reference evidence="1" key="1">
    <citation type="submission" date="2022-01" db="EMBL/GenBank/DDBJ databases">
        <title>Genome Sequence Resource for Two Populations of Ditylenchus destructor, the Migratory Endoparasitic Phytonematode.</title>
        <authorList>
            <person name="Zhang H."/>
            <person name="Lin R."/>
            <person name="Xie B."/>
        </authorList>
    </citation>
    <scope>NUCLEOTIDE SEQUENCE</scope>
    <source>
        <strain evidence="1">BazhouSP</strain>
    </source>
</reference>
<name>A0AAD4N0W4_9BILA</name>
<dbReference type="Proteomes" id="UP001201812">
    <property type="component" value="Unassembled WGS sequence"/>
</dbReference>
<gene>
    <name evidence="1" type="ORF">DdX_10686</name>
</gene>
<sequence length="288" mass="33330">MPMLSVYDLREVLTFHNRRELCSLREVNRQFNALIHREFDDAPLLIFHKLRYFNSTWKWMTTAPGRMDISEFDRQILPRNIQNLLPISKFLRFSKTEIVFDSALDPGNTQLLSHLWAGSTLTVSWKGNPPRAIHLNRDLIQKIGHLLAKCKHLNIYGRGSLLISPVLLQATCETISTRDTTSGHVKFPLKEMVEFLFRPCSEEKTIRRIELTVFCPGDGKQWDEFFEKVKKRFSAAITPLQFHVEYNNFGDDTSAFPKLENHINKRINCNLSLTGGVGKFVFCAKKLC</sequence>
<proteinExistence type="predicted"/>
<evidence type="ECO:0000313" key="2">
    <source>
        <dbReference type="Proteomes" id="UP001201812"/>
    </source>
</evidence>